<organism evidence="2 3">
    <name type="scientific">Pholiota conissans</name>
    <dbReference type="NCBI Taxonomy" id="109636"/>
    <lineage>
        <taxon>Eukaryota</taxon>
        <taxon>Fungi</taxon>
        <taxon>Dikarya</taxon>
        <taxon>Basidiomycota</taxon>
        <taxon>Agaricomycotina</taxon>
        <taxon>Agaricomycetes</taxon>
        <taxon>Agaricomycetidae</taxon>
        <taxon>Agaricales</taxon>
        <taxon>Agaricineae</taxon>
        <taxon>Strophariaceae</taxon>
        <taxon>Pholiota</taxon>
    </lineage>
</organism>
<reference evidence="2" key="1">
    <citation type="submission" date="2020-11" db="EMBL/GenBank/DDBJ databases">
        <authorList>
            <consortium name="DOE Joint Genome Institute"/>
            <person name="Ahrendt S."/>
            <person name="Riley R."/>
            <person name="Andreopoulos W."/>
            <person name="Labutti K."/>
            <person name="Pangilinan J."/>
            <person name="Ruiz-Duenas F.J."/>
            <person name="Barrasa J.M."/>
            <person name="Sanchez-Garcia M."/>
            <person name="Camarero S."/>
            <person name="Miyauchi S."/>
            <person name="Serrano A."/>
            <person name="Linde D."/>
            <person name="Babiker R."/>
            <person name="Drula E."/>
            <person name="Ayuso-Fernandez I."/>
            <person name="Pacheco R."/>
            <person name="Padilla G."/>
            <person name="Ferreira P."/>
            <person name="Barriuso J."/>
            <person name="Kellner H."/>
            <person name="Castanera R."/>
            <person name="Alfaro M."/>
            <person name="Ramirez L."/>
            <person name="Pisabarro A.G."/>
            <person name="Kuo A."/>
            <person name="Tritt A."/>
            <person name="Lipzen A."/>
            <person name="He G."/>
            <person name="Yan M."/>
            <person name="Ng V."/>
            <person name="Cullen D."/>
            <person name="Martin F."/>
            <person name="Rosso M.-N."/>
            <person name="Henrissat B."/>
            <person name="Hibbett D."/>
            <person name="Martinez A.T."/>
            <person name="Grigoriev I.V."/>
        </authorList>
    </citation>
    <scope>NUCLEOTIDE SEQUENCE</scope>
    <source>
        <strain evidence="2">CIRM-BRFM 674</strain>
    </source>
</reference>
<dbReference type="EMBL" id="MU155344">
    <property type="protein sequence ID" value="KAF9475171.1"/>
    <property type="molecule type" value="Genomic_DNA"/>
</dbReference>
<evidence type="ECO:0000313" key="3">
    <source>
        <dbReference type="Proteomes" id="UP000807469"/>
    </source>
</evidence>
<feature type="region of interest" description="Disordered" evidence="1">
    <location>
        <begin position="106"/>
        <end position="135"/>
    </location>
</feature>
<keyword evidence="3" id="KW-1185">Reference proteome</keyword>
<evidence type="ECO:0000313" key="2">
    <source>
        <dbReference type="EMBL" id="KAF9475171.1"/>
    </source>
</evidence>
<protein>
    <submittedName>
        <fullName evidence="2">Uncharacterized protein</fullName>
    </submittedName>
</protein>
<dbReference type="OrthoDB" id="3235325at2759"/>
<dbReference type="Proteomes" id="UP000807469">
    <property type="component" value="Unassembled WGS sequence"/>
</dbReference>
<gene>
    <name evidence="2" type="ORF">BDN70DRAFT_898376</name>
</gene>
<evidence type="ECO:0000256" key="1">
    <source>
        <dbReference type="SAM" id="MobiDB-lite"/>
    </source>
</evidence>
<name>A0A9P5YWH6_9AGAR</name>
<comment type="caution">
    <text evidence="2">The sequence shown here is derived from an EMBL/GenBank/DDBJ whole genome shotgun (WGS) entry which is preliminary data.</text>
</comment>
<sequence>MSIHQILLWIHRYTYSCPADALSLRPPSSPSPPFSHCPRSGPVHAQVRISTHSSSGLLLRPMLSVTLSFELCRGDMFMRRAAQRRAAQLKEARRSTNQTRMVFVTQLFPRRQRKGKKDTEKTSSNDDDEDDDKENISMDYVECEDGTTISANTAKVIRSHAHAVLIEIDNHSTMKLPGKWTKIGVTEHKFFIQEMYAKFPFSPSAKTTGRSCISHHAP</sequence>
<accession>A0A9P5YWH6</accession>
<dbReference type="AlphaFoldDB" id="A0A9P5YWH6"/>
<proteinExistence type="predicted"/>